<dbReference type="Gene3D" id="3.40.50.300">
    <property type="entry name" value="P-loop containing nucleotide triphosphate hydrolases"/>
    <property type="match status" value="1"/>
</dbReference>
<keyword evidence="1" id="KW-0813">Transport</keyword>
<comment type="caution">
    <text evidence="6">The sequence shown here is derived from an EMBL/GenBank/DDBJ whole genome shotgun (WGS) entry which is preliminary data.</text>
</comment>
<evidence type="ECO:0000259" key="5">
    <source>
        <dbReference type="PROSITE" id="PS50893"/>
    </source>
</evidence>
<keyword evidence="3" id="KW-0547">Nucleotide-binding</keyword>
<dbReference type="InterPro" id="IPR003593">
    <property type="entry name" value="AAA+_ATPase"/>
</dbReference>
<evidence type="ECO:0000256" key="3">
    <source>
        <dbReference type="ARBA" id="ARBA00022741"/>
    </source>
</evidence>
<evidence type="ECO:0000313" key="7">
    <source>
        <dbReference type="Proteomes" id="UP001180825"/>
    </source>
</evidence>
<evidence type="ECO:0000256" key="4">
    <source>
        <dbReference type="ARBA" id="ARBA00022840"/>
    </source>
</evidence>
<dbReference type="CDD" id="cd03230">
    <property type="entry name" value="ABC_DR_subfamily_A"/>
    <property type="match status" value="1"/>
</dbReference>
<dbReference type="InterPro" id="IPR051782">
    <property type="entry name" value="ABC_Transporter_VariousFunc"/>
</dbReference>
<keyword evidence="4 6" id="KW-0067">ATP-binding</keyword>
<evidence type="ECO:0000313" key="6">
    <source>
        <dbReference type="EMBL" id="MDR7333276.1"/>
    </source>
</evidence>
<dbReference type="Proteomes" id="UP001180825">
    <property type="component" value="Unassembled WGS sequence"/>
</dbReference>
<dbReference type="PANTHER" id="PTHR42939:SF1">
    <property type="entry name" value="ABC TRANSPORTER ATP-BINDING PROTEIN ALBC-RELATED"/>
    <property type="match status" value="1"/>
</dbReference>
<dbReference type="GO" id="GO:0005524">
    <property type="term" value="F:ATP binding"/>
    <property type="evidence" value="ECO:0007669"/>
    <property type="project" value="UniProtKB-KW"/>
</dbReference>
<keyword evidence="7" id="KW-1185">Reference proteome</keyword>
<dbReference type="Pfam" id="PF00005">
    <property type="entry name" value="ABC_tran"/>
    <property type="match status" value="1"/>
</dbReference>
<proteinExistence type="predicted"/>
<keyword evidence="2" id="KW-0472">Membrane</keyword>
<dbReference type="SUPFAM" id="SSF52540">
    <property type="entry name" value="P-loop containing nucleoside triphosphate hydrolases"/>
    <property type="match status" value="1"/>
</dbReference>
<dbReference type="PANTHER" id="PTHR42939">
    <property type="entry name" value="ABC TRANSPORTER ATP-BINDING PROTEIN ALBC-RELATED"/>
    <property type="match status" value="1"/>
</dbReference>
<reference evidence="6 7" key="1">
    <citation type="submission" date="2023-07" db="EMBL/GenBank/DDBJ databases">
        <title>Sorghum-associated microbial communities from plants grown in Nebraska, USA.</title>
        <authorList>
            <person name="Schachtman D."/>
        </authorList>
    </citation>
    <scope>NUCLEOTIDE SEQUENCE [LARGE SCALE GENOMIC DNA]</scope>
    <source>
        <strain evidence="6 7">BE316</strain>
    </source>
</reference>
<dbReference type="InterPro" id="IPR003439">
    <property type="entry name" value="ABC_transporter-like_ATP-bd"/>
</dbReference>
<evidence type="ECO:0000256" key="1">
    <source>
        <dbReference type="ARBA" id="ARBA00022448"/>
    </source>
</evidence>
<sequence>MTPHFPHTDTPSAELSGVSVAYPKSPAVLDGLDWSLKPGQVVGLLGRNGAGKTTLLETLLGLREPDAGHVQLFGQDALTLDDATRARIGYVPQHSDLFEGFTPAQLLAYFKSFYPRWNEAKVEGLMSRWDIRPDQPIRKLSGGQKQRLSIIRALAHEPDLLVLDEPVASLDPAGRRDFLRELVGQVLDRGATVVFSTHILSDLERVAFNIAFLSQGRIALQAPLDELLDQVRAFTGSVTEMAALMGRLGAEPLKRTPLEAGRERVLARLPAQAALPAGVAGERVNLDDLFTELT</sequence>
<evidence type="ECO:0000256" key="2">
    <source>
        <dbReference type="ARBA" id="ARBA00022475"/>
    </source>
</evidence>
<dbReference type="RefSeq" id="WP_310328752.1">
    <property type="nucleotide sequence ID" value="NZ_JAVDXV010000004.1"/>
</dbReference>
<protein>
    <submittedName>
        <fullName evidence="6">ABC-2 type transport system ATP-binding protein</fullName>
    </submittedName>
</protein>
<dbReference type="SMART" id="SM00382">
    <property type="entry name" value="AAA"/>
    <property type="match status" value="1"/>
</dbReference>
<dbReference type="InterPro" id="IPR017871">
    <property type="entry name" value="ABC_transporter-like_CS"/>
</dbReference>
<gene>
    <name evidence="6" type="ORF">J2X21_002410</name>
</gene>
<dbReference type="InterPro" id="IPR027417">
    <property type="entry name" value="P-loop_NTPase"/>
</dbReference>
<name>A0ABU2A7U7_9BURK</name>
<dbReference type="PROSITE" id="PS00211">
    <property type="entry name" value="ABC_TRANSPORTER_1"/>
    <property type="match status" value="1"/>
</dbReference>
<organism evidence="6 7">
    <name type="scientific">Roseateles asaccharophilus</name>
    <dbReference type="NCBI Taxonomy" id="582607"/>
    <lineage>
        <taxon>Bacteria</taxon>
        <taxon>Pseudomonadati</taxon>
        <taxon>Pseudomonadota</taxon>
        <taxon>Betaproteobacteria</taxon>
        <taxon>Burkholderiales</taxon>
        <taxon>Sphaerotilaceae</taxon>
        <taxon>Roseateles</taxon>
    </lineage>
</organism>
<dbReference type="EMBL" id="JAVDXV010000004">
    <property type="protein sequence ID" value="MDR7333276.1"/>
    <property type="molecule type" value="Genomic_DNA"/>
</dbReference>
<dbReference type="PROSITE" id="PS50893">
    <property type="entry name" value="ABC_TRANSPORTER_2"/>
    <property type="match status" value="1"/>
</dbReference>
<accession>A0ABU2A7U7</accession>
<keyword evidence="2" id="KW-1003">Cell membrane</keyword>
<feature type="domain" description="ABC transporter" evidence="5">
    <location>
        <begin position="13"/>
        <end position="240"/>
    </location>
</feature>